<proteinExistence type="predicted"/>
<accession>A0A8D0G5S4</accession>
<organism evidence="2 3">
    <name type="scientific">Sphenodon punctatus</name>
    <name type="common">Tuatara</name>
    <name type="synonym">Hatteria punctata</name>
    <dbReference type="NCBI Taxonomy" id="8508"/>
    <lineage>
        <taxon>Eukaryota</taxon>
        <taxon>Metazoa</taxon>
        <taxon>Chordata</taxon>
        <taxon>Craniata</taxon>
        <taxon>Vertebrata</taxon>
        <taxon>Euteleostomi</taxon>
        <taxon>Lepidosauria</taxon>
        <taxon>Sphenodontia</taxon>
        <taxon>Sphenodontidae</taxon>
        <taxon>Sphenodon</taxon>
    </lineage>
</organism>
<name>A0A8D0G5S4_SPHPU</name>
<keyword evidence="3" id="KW-1185">Reference proteome</keyword>
<dbReference type="AlphaFoldDB" id="A0A8D0G5S4"/>
<evidence type="ECO:0000313" key="2">
    <source>
        <dbReference type="Ensembl" id="ENSSPUP00000000273.1"/>
    </source>
</evidence>
<sequence>MIMKIQKKEKQLPSLKVLSHSPMSDASITCECKSQAPFADSTDQENLHHQVKIADLASQFLAQKDQYPDEEPEAVQKTVTSQNGMQDSGGGGTGVKK</sequence>
<evidence type="ECO:0000313" key="3">
    <source>
        <dbReference type="Proteomes" id="UP000694392"/>
    </source>
</evidence>
<feature type="compositionally biased region" description="Gly residues" evidence="1">
    <location>
        <begin position="87"/>
        <end position="97"/>
    </location>
</feature>
<evidence type="ECO:0000256" key="1">
    <source>
        <dbReference type="SAM" id="MobiDB-lite"/>
    </source>
</evidence>
<protein>
    <submittedName>
        <fullName evidence="2">Uncharacterized protein</fullName>
    </submittedName>
</protein>
<dbReference type="Proteomes" id="UP000694392">
    <property type="component" value="Unplaced"/>
</dbReference>
<feature type="region of interest" description="Disordered" evidence="1">
    <location>
        <begin position="67"/>
        <end position="97"/>
    </location>
</feature>
<dbReference type="Ensembl" id="ENSSPUT00000000296.1">
    <property type="protein sequence ID" value="ENSSPUP00000000273.1"/>
    <property type="gene ID" value="ENSSPUG00000000287.1"/>
</dbReference>
<reference evidence="2" key="1">
    <citation type="submission" date="2025-08" db="UniProtKB">
        <authorList>
            <consortium name="Ensembl"/>
        </authorList>
    </citation>
    <scope>IDENTIFICATION</scope>
</reference>
<reference evidence="2" key="2">
    <citation type="submission" date="2025-09" db="UniProtKB">
        <authorList>
            <consortium name="Ensembl"/>
        </authorList>
    </citation>
    <scope>IDENTIFICATION</scope>
</reference>
<feature type="compositionally biased region" description="Polar residues" evidence="1">
    <location>
        <begin position="77"/>
        <end position="86"/>
    </location>
</feature>